<keyword evidence="5" id="KW-1185">Reference proteome</keyword>
<dbReference type="SMART" id="SM00220">
    <property type="entry name" value="S_TKc"/>
    <property type="match status" value="1"/>
</dbReference>
<dbReference type="EMBL" id="LSYV01000026">
    <property type="protein sequence ID" value="KXZ48741.1"/>
    <property type="molecule type" value="Genomic_DNA"/>
</dbReference>
<accession>A0A150GFX4</accession>
<dbReference type="GO" id="GO:0005524">
    <property type="term" value="F:ATP binding"/>
    <property type="evidence" value="ECO:0007669"/>
    <property type="project" value="UniProtKB-KW"/>
</dbReference>
<dbReference type="InterPro" id="IPR011009">
    <property type="entry name" value="Kinase-like_dom_sf"/>
</dbReference>
<feature type="domain" description="Protein kinase" evidence="3">
    <location>
        <begin position="1"/>
        <end position="171"/>
    </location>
</feature>
<dbReference type="AlphaFoldDB" id="A0A150GFX4"/>
<dbReference type="OrthoDB" id="5796923at2759"/>
<sequence>MLFAPGAYGRVYKCKGRGSGRFVAVKEFKEAHAIPEVVHRDIKPANILFSDTGVAKLCDFGFARHVSCGLHQAQPMTPYVVTRWYRPPGSSTLDQLWRIMRCFGPLPAPLFDLIAADPKLAKLSGAPLGGRTLRQRLPGCDPGLMRLLEACLQPDPGRRGTVDELLQSPYFWAVPRLIAGSPLGSLYPVADPHAPPCLPQPPHPCDGAARLQPATVIKTAAALATAA</sequence>
<reference evidence="5" key="1">
    <citation type="journal article" date="2016" name="Nat. Commun.">
        <title>The Gonium pectorale genome demonstrates co-option of cell cycle regulation during the evolution of multicellularity.</title>
        <authorList>
            <person name="Hanschen E.R."/>
            <person name="Marriage T.N."/>
            <person name="Ferris P.J."/>
            <person name="Hamaji T."/>
            <person name="Toyoda A."/>
            <person name="Fujiyama A."/>
            <person name="Neme R."/>
            <person name="Noguchi H."/>
            <person name="Minakuchi Y."/>
            <person name="Suzuki M."/>
            <person name="Kawai-Toyooka H."/>
            <person name="Smith D.R."/>
            <person name="Sparks H."/>
            <person name="Anderson J."/>
            <person name="Bakaric R."/>
            <person name="Luria V."/>
            <person name="Karger A."/>
            <person name="Kirschner M.W."/>
            <person name="Durand P.M."/>
            <person name="Michod R.E."/>
            <person name="Nozaki H."/>
            <person name="Olson B.J."/>
        </authorList>
    </citation>
    <scope>NUCLEOTIDE SEQUENCE [LARGE SCALE GENOMIC DNA]</scope>
    <source>
        <strain evidence="5">NIES-2863</strain>
    </source>
</reference>
<evidence type="ECO:0000313" key="5">
    <source>
        <dbReference type="Proteomes" id="UP000075714"/>
    </source>
</evidence>
<dbReference type="PROSITE" id="PS50011">
    <property type="entry name" value="PROTEIN_KINASE_DOM"/>
    <property type="match status" value="1"/>
</dbReference>
<evidence type="ECO:0000313" key="4">
    <source>
        <dbReference type="EMBL" id="KXZ48741.1"/>
    </source>
</evidence>
<dbReference type="InterPro" id="IPR050117">
    <property type="entry name" value="MAPK"/>
</dbReference>
<name>A0A150GFX4_GONPE</name>
<dbReference type="PROSITE" id="PS00108">
    <property type="entry name" value="PROTEIN_KINASE_ST"/>
    <property type="match status" value="1"/>
</dbReference>
<dbReference type="GO" id="GO:0004672">
    <property type="term" value="F:protein kinase activity"/>
    <property type="evidence" value="ECO:0007669"/>
    <property type="project" value="InterPro"/>
</dbReference>
<dbReference type="SUPFAM" id="SSF56112">
    <property type="entry name" value="Protein kinase-like (PK-like)"/>
    <property type="match status" value="1"/>
</dbReference>
<dbReference type="Gene3D" id="1.10.510.10">
    <property type="entry name" value="Transferase(Phosphotransferase) domain 1"/>
    <property type="match status" value="2"/>
</dbReference>
<keyword evidence="1" id="KW-0547">Nucleotide-binding</keyword>
<dbReference type="InterPro" id="IPR008271">
    <property type="entry name" value="Ser/Thr_kinase_AS"/>
</dbReference>
<gene>
    <name evidence="4" type="ORF">GPECTOR_25g325</name>
</gene>
<evidence type="ECO:0000256" key="1">
    <source>
        <dbReference type="ARBA" id="ARBA00022741"/>
    </source>
</evidence>
<dbReference type="Pfam" id="PF00069">
    <property type="entry name" value="Pkinase"/>
    <property type="match status" value="1"/>
</dbReference>
<evidence type="ECO:0000259" key="3">
    <source>
        <dbReference type="PROSITE" id="PS50011"/>
    </source>
</evidence>
<dbReference type="InterPro" id="IPR000719">
    <property type="entry name" value="Prot_kinase_dom"/>
</dbReference>
<organism evidence="4 5">
    <name type="scientific">Gonium pectorale</name>
    <name type="common">Green alga</name>
    <dbReference type="NCBI Taxonomy" id="33097"/>
    <lineage>
        <taxon>Eukaryota</taxon>
        <taxon>Viridiplantae</taxon>
        <taxon>Chlorophyta</taxon>
        <taxon>core chlorophytes</taxon>
        <taxon>Chlorophyceae</taxon>
        <taxon>CS clade</taxon>
        <taxon>Chlamydomonadales</taxon>
        <taxon>Volvocaceae</taxon>
        <taxon>Gonium</taxon>
    </lineage>
</organism>
<comment type="caution">
    <text evidence="4">The sequence shown here is derived from an EMBL/GenBank/DDBJ whole genome shotgun (WGS) entry which is preliminary data.</text>
</comment>
<proteinExistence type="predicted"/>
<dbReference type="Proteomes" id="UP000075714">
    <property type="component" value="Unassembled WGS sequence"/>
</dbReference>
<protein>
    <recommendedName>
        <fullName evidence="3">Protein kinase domain-containing protein</fullName>
    </recommendedName>
</protein>
<dbReference type="PANTHER" id="PTHR24055">
    <property type="entry name" value="MITOGEN-ACTIVATED PROTEIN KINASE"/>
    <property type="match status" value="1"/>
</dbReference>
<keyword evidence="2" id="KW-0067">ATP-binding</keyword>
<evidence type="ECO:0000256" key="2">
    <source>
        <dbReference type="ARBA" id="ARBA00022840"/>
    </source>
</evidence>